<name>A0A383W6G0_TETOB</name>
<reference evidence="3 4" key="1">
    <citation type="submission" date="2016-10" db="EMBL/GenBank/DDBJ databases">
        <authorList>
            <person name="Cai Z."/>
        </authorList>
    </citation>
    <scope>NUCLEOTIDE SEQUENCE [LARGE SCALE GENOMIC DNA]</scope>
</reference>
<dbReference type="PANTHER" id="PTHR11361:SF34">
    <property type="entry name" value="DNA MISMATCH REPAIR PROTEIN MSH1, MITOCHONDRIAL"/>
    <property type="match status" value="1"/>
</dbReference>
<dbReference type="Gene3D" id="1.10.1420.10">
    <property type="match status" value="1"/>
</dbReference>
<dbReference type="SUPFAM" id="SSF53150">
    <property type="entry name" value="DNA repair protein MutS, domain II"/>
    <property type="match status" value="1"/>
</dbReference>
<evidence type="ECO:0000313" key="4">
    <source>
        <dbReference type="Proteomes" id="UP000256970"/>
    </source>
</evidence>
<evidence type="ECO:0008006" key="5">
    <source>
        <dbReference type="Google" id="ProtNLM"/>
    </source>
</evidence>
<dbReference type="GO" id="GO:0030983">
    <property type="term" value="F:mismatched DNA binding"/>
    <property type="evidence" value="ECO:0007669"/>
    <property type="project" value="InterPro"/>
</dbReference>
<keyword evidence="4" id="KW-1185">Reference proteome</keyword>
<protein>
    <recommendedName>
        <fullName evidence="5">DNA mismatch repair protein MutS-like N-terminal domain-containing protein</fullName>
    </recommendedName>
</protein>
<dbReference type="Pfam" id="PF01624">
    <property type="entry name" value="MutS_I"/>
    <property type="match status" value="1"/>
</dbReference>
<proteinExistence type="predicted"/>
<dbReference type="GO" id="GO:0005524">
    <property type="term" value="F:ATP binding"/>
    <property type="evidence" value="ECO:0007669"/>
    <property type="project" value="InterPro"/>
</dbReference>
<dbReference type="Proteomes" id="UP000256970">
    <property type="component" value="Unassembled WGS sequence"/>
</dbReference>
<dbReference type="InterPro" id="IPR045076">
    <property type="entry name" value="MutS"/>
</dbReference>
<dbReference type="InterPro" id="IPR036678">
    <property type="entry name" value="MutS_con_dom_sf"/>
</dbReference>
<dbReference type="SUPFAM" id="SSF55271">
    <property type="entry name" value="DNA repair protein MutS, domain I"/>
    <property type="match status" value="1"/>
</dbReference>
<dbReference type="PANTHER" id="PTHR11361">
    <property type="entry name" value="DNA MISMATCH REPAIR PROTEIN MUTS FAMILY MEMBER"/>
    <property type="match status" value="1"/>
</dbReference>
<dbReference type="Gene3D" id="3.30.420.110">
    <property type="entry name" value="MutS, connector domain"/>
    <property type="match status" value="1"/>
</dbReference>
<dbReference type="AlphaFoldDB" id="A0A383W6G0"/>
<sequence>MSGYEEYKHVTARYRAQYGGKVLVLMEVGAFYEMYGCSESEVDIEAVCELLNIQLTRKDKETPAFCSNPHMAGLPKVSIEKYLPVLVQTGFLVVLYGQQTDGKKVLARKVTSVQSKATYVQDLSAPSHHNLMCIHVEGIPSCNCNKSVLMAGVAVVDLSTGRCMAGEFASRPSDPDLALDEVYRLLTVHTPVEVMLMGRADDLEANALIRRSELKHAGLYNQWRAYDERVEDPDYQNALLGKVYSERGTLSPAEYVGLERQPWALAALTAVLQFAYEQDERVISRIQPPEPLLKEGDMTVSYKTLKQLGIVGAAPEHDSLLKILNRCATAMGKRLFRDRLLNPVSDPEQLAERYRQRLGRMIALGSIKPAELAAVHASLRAVGALAAMDGAAQLHLQRLLESLERALDLQAAEQHGKSTAGDAAH</sequence>
<accession>A0A383W6G0</accession>
<evidence type="ECO:0000313" key="3">
    <source>
        <dbReference type="EMBL" id="SZX72266.1"/>
    </source>
</evidence>
<dbReference type="SUPFAM" id="SSF48334">
    <property type="entry name" value="DNA repair protein MutS, domain III"/>
    <property type="match status" value="1"/>
</dbReference>
<dbReference type="Pfam" id="PF05192">
    <property type="entry name" value="MutS_III"/>
    <property type="match status" value="1"/>
</dbReference>
<dbReference type="GO" id="GO:0140664">
    <property type="term" value="F:ATP-dependent DNA damage sensor activity"/>
    <property type="evidence" value="ECO:0007669"/>
    <property type="project" value="InterPro"/>
</dbReference>
<evidence type="ECO:0000259" key="1">
    <source>
        <dbReference type="Pfam" id="PF01624"/>
    </source>
</evidence>
<gene>
    <name evidence="3" type="ORF">BQ4739_LOCUS12457</name>
</gene>
<dbReference type="InterPro" id="IPR036187">
    <property type="entry name" value="DNA_mismatch_repair_MutS_sf"/>
</dbReference>
<dbReference type="EMBL" id="FNXT01001122">
    <property type="protein sequence ID" value="SZX72266.1"/>
    <property type="molecule type" value="Genomic_DNA"/>
</dbReference>
<feature type="domain" description="DNA mismatch repair protein MutS-like N-terminal" evidence="1">
    <location>
        <begin position="21"/>
        <end position="121"/>
    </location>
</feature>
<feature type="domain" description="DNA mismatch repair protein MutS core" evidence="2">
    <location>
        <begin position="304"/>
        <end position="354"/>
    </location>
</feature>
<organism evidence="3 4">
    <name type="scientific">Tetradesmus obliquus</name>
    <name type="common">Green alga</name>
    <name type="synonym">Acutodesmus obliquus</name>
    <dbReference type="NCBI Taxonomy" id="3088"/>
    <lineage>
        <taxon>Eukaryota</taxon>
        <taxon>Viridiplantae</taxon>
        <taxon>Chlorophyta</taxon>
        <taxon>core chlorophytes</taxon>
        <taxon>Chlorophyceae</taxon>
        <taxon>CS clade</taxon>
        <taxon>Sphaeropleales</taxon>
        <taxon>Scenedesmaceae</taxon>
        <taxon>Tetradesmus</taxon>
    </lineage>
</organism>
<dbReference type="Gene3D" id="3.40.1170.10">
    <property type="entry name" value="DNA repair protein MutS, domain I"/>
    <property type="match status" value="1"/>
</dbReference>
<dbReference type="InterPro" id="IPR016151">
    <property type="entry name" value="DNA_mismatch_repair_MutS_N"/>
</dbReference>
<dbReference type="InterPro" id="IPR007695">
    <property type="entry name" value="DNA_mismatch_repair_MutS-lik_N"/>
</dbReference>
<dbReference type="GO" id="GO:0006298">
    <property type="term" value="P:mismatch repair"/>
    <property type="evidence" value="ECO:0007669"/>
    <property type="project" value="InterPro"/>
</dbReference>
<evidence type="ECO:0000259" key="2">
    <source>
        <dbReference type="Pfam" id="PF05192"/>
    </source>
</evidence>
<dbReference type="STRING" id="3088.A0A383W6G0"/>
<dbReference type="InterPro" id="IPR007696">
    <property type="entry name" value="DNA_mismatch_repair_MutS_core"/>
</dbReference>